<dbReference type="OrthoDB" id="4296086at2759"/>
<keyword evidence="3" id="KW-1185">Reference proteome</keyword>
<protein>
    <recommendedName>
        <fullName evidence="4">SnoaL-like domain-containing protein</fullName>
    </recommendedName>
</protein>
<evidence type="ECO:0000313" key="2">
    <source>
        <dbReference type="EMBL" id="ODV83150.1"/>
    </source>
</evidence>
<proteinExistence type="predicted"/>
<feature type="region of interest" description="Disordered" evidence="1">
    <location>
        <begin position="150"/>
        <end position="171"/>
    </location>
</feature>
<accession>A0A1E4SUG7</accession>
<reference evidence="3" key="1">
    <citation type="submission" date="2016-04" db="EMBL/GenBank/DDBJ databases">
        <title>Comparative genomics of biotechnologically important yeasts.</title>
        <authorList>
            <consortium name="DOE Joint Genome Institute"/>
            <person name="Riley R."/>
            <person name="Haridas S."/>
            <person name="Wolfe K.H."/>
            <person name="Lopes M.R."/>
            <person name="Hittinger C.T."/>
            <person name="Goker M."/>
            <person name="Salamov A."/>
            <person name="Wisecaver J."/>
            <person name="Long T.M."/>
            <person name="Aerts A.L."/>
            <person name="Barry K."/>
            <person name="Choi C."/>
            <person name="Clum A."/>
            <person name="Coughlan A.Y."/>
            <person name="Deshpande S."/>
            <person name="Douglass A.P."/>
            <person name="Hanson S.J."/>
            <person name="Klenk H.-P."/>
            <person name="Labutti K."/>
            <person name="Lapidus A."/>
            <person name="Lindquist E."/>
            <person name="Lipzen A."/>
            <person name="Meier-Kolthoff J.P."/>
            <person name="Ohm R.A."/>
            <person name="Otillar R.P."/>
            <person name="Pangilinan J."/>
            <person name="Peng Y."/>
            <person name="Rokas A."/>
            <person name="Rosa C.A."/>
            <person name="Scheuner C."/>
            <person name="Sibirny A.A."/>
            <person name="Slot J.C."/>
            <person name="Stielow J.B."/>
            <person name="Sun H."/>
            <person name="Kurtzman C.P."/>
            <person name="Blackwell M."/>
            <person name="Grigoriev I.V."/>
            <person name="Jeffries T.W."/>
        </authorList>
    </citation>
    <scope>NUCLEOTIDE SEQUENCE [LARGE SCALE GENOMIC DNA]</scope>
    <source>
        <strain evidence="3">NRRL YB-2248</strain>
    </source>
</reference>
<dbReference type="GO" id="GO:0017000">
    <property type="term" value="P:antibiotic biosynthetic process"/>
    <property type="evidence" value="ECO:0007669"/>
    <property type="project" value="InterPro"/>
</dbReference>
<dbReference type="EMBL" id="KV453867">
    <property type="protein sequence ID" value="ODV83150.1"/>
    <property type="molecule type" value="Genomic_DNA"/>
</dbReference>
<sequence>MGEKVVDQYLCTPFWDSTDLEEKIFTKDYVLEFPFAPPGMPKHFSNTSRNIYTNWLKRTMKDWSRYNIIKYPTTDPNKMWIESFTKATVQWGERVDRAFDCENIEYIEIKDGKISLIRCWSDSLAYYNAAGMNLPVFNFSGPKILNEFQKPKSSQEVTPLEPQGKEEEEETKEKLFNYFLKPDFEDPERDGPKYANYFSPNFNFRMPYLPVGMDRKYTDEYLAAMKPWMADTVVKFTQNCEFERLQFEDDNIAIVESNGSYGIMKWDPRGNESGYWNDYVIFVRLESFGVAEYREYLDPVNKLICAGAQITVFPFFY</sequence>
<dbReference type="InterPro" id="IPR004964">
    <property type="entry name" value="PhzA_PhzB"/>
</dbReference>
<dbReference type="Gene3D" id="3.10.450.50">
    <property type="match status" value="2"/>
</dbReference>
<evidence type="ECO:0000256" key="1">
    <source>
        <dbReference type="SAM" id="MobiDB-lite"/>
    </source>
</evidence>
<dbReference type="Pfam" id="PF03284">
    <property type="entry name" value="PHZA_PHZB"/>
    <property type="match status" value="1"/>
</dbReference>
<dbReference type="AlphaFoldDB" id="A0A1E4SUG7"/>
<gene>
    <name evidence="2" type="ORF">CANARDRAFT_30242</name>
</gene>
<evidence type="ECO:0008006" key="4">
    <source>
        <dbReference type="Google" id="ProtNLM"/>
    </source>
</evidence>
<name>A0A1E4SUG7_9ASCO</name>
<dbReference type="SUPFAM" id="SSF54427">
    <property type="entry name" value="NTF2-like"/>
    <property type="match status" value="2"/>
</dbReference>
<dbReference type="Proteomes" id="UP000094801">
    <property type="component" value="Unassembled WGS sequence"/>
</dbReference>
<evidence type="ECO:0000313" key="3">
    <source>
        <dbReference type="Proteomes" id="UP000094801"/>
    </source>
</evidence>
<organism evidence="2 3">
    <name type="scientific">[Candida] arabinofermentans NRRL YB-2248</name>
    <dbReference type="NCBI Taxonomy" id="983967"/>
    <lineage>
        <taxon>Eukaryota</taxon>
        <taxon>Fungi</taxon>
        <taxon>Dikarya</taxon>
        <taxon>Ascomycota</taxon>
        <taxon>Saccharomycotina</taxon>
        <taxon>Pichiomycetes</taxon>
        <taxon>Pichiales</taxon>
        <taxon>Pichiaceae</taxon>
        <taxon>Ogataea</taxon>
        <taxon>Ogataea/Candida clade</taxon>
    </lineage>
</organism>
<dbReference type="InterPro" id="IPR032710">
    <property type="entry name" value="NTF2-like_dom_sf"/>
</dbReference>